<dbReference type="Gene3D" id="2.40.50.40">
    <property type="match status" value="1"/>
</dbReference>
<comment type="subcellular location">
    <subcellularLocation>
        <location evidence="1 9">Secreted</location>
    </subcellularLocation>
</comment>
<keyword evidence="3 9" id="KW-0202">Cytokine</keyword>
<proteinExistence type="inferred from homology"/>
<dbReference type="InterPro" id="IPR039809">
    <property type="entry name" value="Chemokine_b/g/d"/>
</dbReference>
<protein>
    <recommendedName>
        <fullName evidence="9">C-C motif chemokine</fullName>
    </recommendedName>
</protein>
<dbReference type="PANTHER" id="PTHR12015:SF183">
    <property type="entry name" value="C-C MOTIF CHEMOKINE 3"/>
    <property type="match status" value="1"/>
</dbReference>
<dbReference type="InParanoid" id="A0A6P5ICQ6"/>
<dbReference type="Pfam" id="PF00048">
    <property type="entry name" value="IL8"/>
    <property type="match status" value="1"/>
</dbReference>
<keyword evidence="4 9" id="KW-0964">Secreted</keyword>
<evidence type="ECO:0000259" key="10">
    <source>
        <dbReference type="SMART" id="SM00199"/>
    </source>
</evidence>
<dbReference type="InterPro" id="IPR000827">
    <property type="entry name" value="Chemokine_CC_CS"/>
</dbReference>
<dbReference type="GO" id="GO:0061844">
    <property type="term" value="P:antimicrobial humoral immune response mediated by antimicrobial peptide"/>
    <property type="evidence" value="ECO:0007669"/>
    <property type="project" value="TreeGrafter"/>
</dbReference>
<dbReference type="GO" id="GO:0006954">
    <property type="term" value="P:inflammatory response"/>
    <property type="evidence" value="ECO:0007669"/>
    <property type="project" value="TreeGrafter"/>
</dbReference>
<sequence length="97" mass="11058">MQHISMVLLCLLLVTLGPQDSFSSSLVDSKPTCCFVFLKRSLPHHLIKNYGITSRSCPYKAVMFTLKKGKIYCAHLEDKWVQDYLKKMKKMNSSGSI</sequence>
<name>A0A6P5ICQ6_PHACI</name>
<dbReference type="SUPFAM" id="SSF54117">
    <property type="entry name" value="Interleukin 8-like chemokines"/>
    <property type="match status" value="1"/>
</dbReference>
<feature type="signal peptide" evidence="9">
    <location>
        <begin position="1"/>
        <end position="21"/>
    </location>
</feature>
<comment type="similarity">
    <text evidence="2 9">Belongs to the intercrine beta (chemokine CC) family.</text>
</comment>
<evidence type="ECO:0000256" key="7">
    <source>
        <dbReference type="ARBA" id="ARBA00044740"/>
    </source>
</evidence>
<dbReference type="GO" id="GO:0030335">
    <property type="term" value="P:positive regulation of cell migration"/>
    <property type="evidence" value="ECO:0007669"/>
    <property type="project" value="TreeGrafter"/>
</dbReference>
<feature type="domain" description="Chemokine interleukin-8-like" evidence="10">
    <location>
        <begin position="30"/>
        <end position="88"/>
    </location>
</feature>
<dbReference type="AlphaFoldDB" id="A0A6P5ICQ6"/>
<keyword evidence="9" id="KW-0145">Chemotaxis</keyword>
<organism evidence="11 12">
    <name type="scientific">Phascolarctos cinereus</name>
    <name type="common">Koala</name>
    <dbReference type="NCBI Taxonomy" id="38626"/>
    <lineage>
        <taxon>Eukaryota</taxon>
        <taxon>Metazoa</taxon>
        <taxon>Chordata</taxon>
        <taxon>Craniata</taxon>
        <taxon>Vertebrata</taxon>
        <taxon>Euteleostomi</taxon>
        <taxon>Mammalia</taxon>
        <taxon>Metatheria</taxon>
        <taxon>Diprotodontia</taxon>
        <taxon>Phascolarctidae</taxon>
        <taxon>Phascolarctos</taxon>
    </lineage>
</organism>
<dbReference type="GO" id="GO:0008009">
    <property type="term" value="F:chemokine activity"/>
    <property type="evidence" value="ECO:0007669"/>
    <property type="project" value="InterPro"/>
</dbReference>
<evidence type="ECO:0000256" key="3">
    <source>
        <dbReference type="ARBA" id="ARBA00022514"/>
    </source>
</evidence>
<keyword evidence="11" id="KW-1185">Reference proteome</keyword>
<dbReference type="GO" id="GO:0070098">
    <property type="term" value="P:chemokine-mediated signaling pathway"/>
    <property type="evidence" value="ECO:0007669"/>
    <property type="project" value="TreeGrafter"/>
</dbReference>
<evidence type="ECO:0000313" key="11">
    <source>
        <dbReference type="Proteomes" id="UP000515140"/>
    </source>
</evidence>
<evidence type="ECO:0000256" key="8">
    <source>
        <dbReference type="ARBA" id="ARBA00046726"/>
    </source>
</evidence>
<comment type="subunit">
    <text evidence="8">Self-associates. Also heterodimer of MIP-1-alpha(4-69) and MIP-1-beta(3-69). Interacts with CCR1.</text>
</comment>
<dbReference type="KEGG" id="pcw:110192269"/>
<dbReference type="GeneID" id="110192269"/>
<keyword evidence="6" id="KW-1015">Disulfide bond</keyword>
<evidence type="ECO:0000256" key="9">
    <source>
        <dbReference type="RuleBase" id="RU361150"/>
    </source>
</evidence>
<dbReference type="Proteomes" id="UP000515140">
    <property type="component" value="Unplaced"/>
</dbReference>
<evidence type="ECO:0000256" key="6">
    <source>
        <dbReference type="ARBA" id="ARBA00023157"/>
    </source>
</evidence>
<keyword evidence="5 9" id="KW-0732">Signal</keyword>
<reference evidence="12" key="1">
    <citation type="submission" date="2025-08" db="UniProtKB">
        <authorList>
            <consortium name="RefSeq"/>
        </authorList>
    </citation>
    <scope>IDENTIFICATION</scope>
    <source>
        <tissue evidence="12">Spleen</tissue>
    </source>
</reference>
<comment type="function">
    <text evidence="7">Monokine with inflammatory and chemokinetic properties. Binds to CCR1, CCR4 and CCR5. One of the major HIV-suppressive factors produced by CD8+ T-cells. Recombinant MIP-1-alpha induces a dose-dependent inhibition of different strains of HIV-1, HIV-2, and simian immunodeficiency virus (SIV).</text>
</comment>
<dbReference type="RefSeq" id="XP_020818993.1">
    <property type="nucleotide sequence ID" value="XM_020963334.1"/>
</dbReference>
<dbReference type="FunFam" id="2.40.50.40:FF:000002">
    <property type="entry name" value="C-C motif chemokine"/>
    <property type="match status" value="1"/>
</dbReference>
<dbReference type="PROSITE" id="PS00472">
    <property type="entry name" value="SMALL_CYTOKINES_CC"/>
    <property type="match status" value="1"/>
</dbReference>
<dbReference type="GO" id="GO:0048020">
    <property type="term" value="F:CCR chemokine receptor binding"/>
    <property type="evidence" value="ECO:0007669"/>
    <property type="project" value="TreeGrafter"/>
</dbReference>
<dbReference type="InterPro" id="IPR001811">
    <property type="entry name" value="Chemokine_IL8-like_dom"/>
</dbReference>
<evidence type="ECO:0000256" key="4">
    <source>
        <dbReference type="ARBA" id="ARBA00022525"/>
    </source>
</evidence>
<dbReference type="CDD" id="cd00272">
    <property type="entry name" value="Chemokine_CC"/>
    <property type="match status" value="1"/>
</dbReference>
<accession>A0A6P5ICQ6</accession>
<evidence type="ECO:0000256" key="2">
    <source>
        <dbReference type="ARBA" id="ARBA00010868"/>
    </source>
</evidence>
<dbReference type="PANTHER" id="PTHR12015">
    <property type="entry name" value="SMALL INDUCIBLE CYTOKINE A"/>
    <property type="match status" value="1"/>
</dbReference>
<evidence type="ECO:0000256" key="5">
    <source>
        <dbReference type="ARBA" id="ARBA00022729"/>
    </source>
</evidence>
<dbReference type="GO" id="GO:0005615">
    <property type="term" value="C:extracellular space"/>
    <property type="evidence" value="ECO:0007669"/>
    <property type="project" value="UniProtKB-KW"/>
</dbReference>
<dbReference type="InterPro" id="IPR036048">
    <property type="entry name" value="Interleukin_8-like_sf"/>
</dbReference>
<evidence type="ECO:0000313" key="12">
    <source>
        <dbReference type="RefSeq" id="XP_020818993.1"/>
    </source>
</evidence>
<evidence type="ECO:0000256" key="1">
    <source>
        <dbReference type="ARBA" id="ARBA00004613"/>
    </source>
</evidence>
<feature type="chain" id="PRO_5028506438" description="C-C motif chemokine" evidence="9">
    <location>
        <begin position="22"/>
        <end position="97"/>
    </location>
</feature>
<dbReference type="SMART" id="SM00199">
    <property type="entry name" value="SCY"/>
    <property type="match status" value="1"/>
</dbReference>
<gene>
    <name evidence="12" type="primary">LOC110192269</name>
</gene>